<protein>
    <submittedName>
        <fullName evidence="2">Uncharacterized protein</fullName>
    </submittedName>
</protein>
<evidence type="ECO:0000256" key="1">
    <source>
        <dbReference type="SAM" id="MobiDB-lite"/>
    </source>
</evidence>
<evidence type="ECO:0000313" key="3">
    <source>
        <dbReference type="Proteomes" id="UP000308197"/>
    </source>
</evidence>
<name>A0A5C3P2F8_9APHY</name>
<dbReference type="AlphaFoldDB" id="A0A5C3P2F8"/>
<dbReference type="Proteomes" id="UP000308197">
    <property type="component" value="Unassembled WGS sequence"/>
</dbReference>
<sequence length="114" mass="12883">MCSRCRPVDMCSRCIRLRRLQFSLQLVHAAYSVLVLDDLTHLPAPPSLHSRQNPSLQVTRIVGLDRPKLRPSLTSLDPGQWILLGLSFHPSERAPQFSRKSDLHNRSTVGLSTM</sequence>
<keyword evidence="3" id="KW-1185">Reference proteome</keyword>
<dbReference type="InParanoid" id="A0A5C3P2F8"/>
<accession>A0A5C3P2F8</accession>
<organism evidence="2 3">
    <name type="scientific">Polyporus arcularius HHB13444</name>
    <dbReference type="NCBI Taxonomy" id="1314778"/>
    <lineage>
        <taxon>Eukaryota</taxon>
        <taxon>Fungi</taxon>
        <taxon>Dikarya</taxon>
        <taxon>Basidiomycota</taxon>
        <taxon>Agaricomycotina</taxon>
        <taxon>Agaricomycetes</taxon>
        <taxon>Polyporales</taxon>
        <taxon>Polyporaceae</taxon>
        <taxon>Polyporus</taxon>
    </lineage>
</organism>
<evidence type="ECO:0000313" key="2">
    <source>
        <dbReference type="EMBL" id="TFK83824.1"/>
    </source>
</evidence>
<feature type="region of interest" description="Disordered" evidence="1">
    <location>
        <begin position="93"/>
        <end position="114"/>
    </location>
</feature>
<reference evidence="2 3" key="1">
    <citation type="journal article" date="2019" name="Nat. Ecol. Evol.">
        <title>Megaphylogeny resolves global patterns of mushroom evolution.</title>
        <authorList>
            <person name="Varga T."/>
            <person name="Krizsan K."/>
            <person name="Foldi C."/>
            <person name="Dima B."/>
            <person name="Sanchez-Garcia M."/>
            <person name="Sanchez-Ramirez S."/>
            <person name="Szollosi G.J."/>
            <person name="Szarkandi J.G."/>
            <person name="Papp V."/>
            <person name="Albert L."/>
            <person name="Andreopoulos W."/>
            <person name="Angelini C."/>
            <person name="Antonin V."/>
            <person name="Barry K.W."/>
            <person name="Bougher N.L."/>
            <person name="Buchanan P."/>
            <person name="Buyck B."/>
            <person name="Bense V."/>
            <person name="Catcheside P."/>
            <person name="Chovatia M."/>
            <person name="Cooper J."/>
            <person name="Damon W."/>
            <person name="Desjardin D."/>
            <person name="Finy P."/>
            <person name="Geml J."/>
            <person name="Haridas S."/>
            <person name="Hughes K."/>
            <person name="Justo A."/>
            <person name="Karasinski D."/>
            <person name="Kautmanova I."/>
            <person name="Kiss B."/>
            <person name="Kocsube S."/>
            <person name="Kotiranta H."/>
            <person name="LaButti K.M."/>
            <person name="Lechner B.E."/>
            <person name="Liimatainen K."/>
            <person name="Lipzen A."/>
            <person name="Lukacs Z."/>
            <person name="Mihaltcheva S."/>
            <person name="Morgado L.N."/>
            <person name="Niskanen T."/>
            <person name="Noordeloos M.E."/>
            <person name="Ohm R.A."/>
            <person name="Ortiz-Santana B."/>
            <person name="Ovrebo C."/>
            <person name="Racz N."/>
            <person name="Riley R."/>
            <person name="Savchenko A."/>
            <person name="Shiryaev A."/>
            <person name="Soop K."/>
            <person name="Spirin V."/>
            <person name="Szebenyi C."/>
            <person name="Tomsovsky M."/>
            <person name="Tulloss R.E."/>
            <person name="Uehling J."/>
            <person name="Grigoriev I.V."/>
            <person name="Vagvolgyi C."/>
            <person name="Papp T."/>
            <person name="Martin F.M."/>
            <person name="Miettinen O."/>
            <person name="Hibbett D.S."/>
            <person name="Nagy L.G."/>
        </authorList>
    </citation>
    <scope>NUCLEOTIDE SEQUENCE [LARGE SCALE GENOMIC DNA]</scope>
    <source>
        <strain evidence="2 3">HHB13444</strain>
    </source>
</reference>
<proteinExistence type="predicted"/>
<dbReference type="EMBL" id="ML211362">
    <property type="protein sequence ID" value="TFK83824.1"/>
    <property type="molecule type" value="Genomic_DNA"/>
</dbReference>
<gene>
    <name evidence="2" type="ORF">K466DRAFT_248959</name>
</gene>